<comment type="caution">
    <text evidence="2">The sequence shown here is derived from an EMBL/GenBank/DDBJ whole genome shotgun (WGS) entry which is preliminary data.</text>
</comment>
<dbReference type="EMBL" id="CAJNJA010007570">
    <property type="protein sequence ID" value="CAE7226339.1"/>
    <property type="molecule type" value="Genomic_DNA"/>
</dbReference>
<proteinExistence type="predicted"/>
<name>A0A812KEL1_9DINO</name>
<dbReference type="AlphaFoldDB" id="A0A812KEL1"/>
<evidence type="ECO:0000256" key="1">
    <source>
        <dbReference type="SAM" id="Coils"/>
    </source>
</evidence>
<organism evidence="2 3">
    <name type="scientific">Symbiodinium necroappetens</name>
    <dbReference type="NCBI Taxonomy" id="1628268"/>
    <lineage>
        <taxon>Eukaryota</taxon>
        <taxon>Sar</taxon>
        <taxon>Alveolata</taxon>
        <taxon>Dinophyceae</taxon>
        <taxon>Suessiales</taxon>
        <taxon>Symbiodiniaceae</taxon>
        <taxon>Symbiodinium</taxon>
    </lineage>
</organism>
<dbReference type="Proteomes" id="UP000601435">
    <property type="component" value="Unassembled WGS sequence"/>
</dbReference>
<protein>
    <submittedName>
        <fullName evidence="2">HMG1 protein</fullName>
    </submittedName>
</protein>
<sequence length="294" mass="34254">MAKQKRLEVRAQHVDSDCRFHPAITETSRQLVSNNLDLLGETPEERIHRLAVRDAERREQTRAELEQLHHKDCTFKPQINPVSEIIATSRAEASTSSGRVEDSGAHERLYRSAKIPAGSGDEWPSEYSFRPQLDPRSSKRFSHIKSRYAKRSELVETIRQEQEKKAEYLLERRRQLEEEKNADCTFAPRVKEIFQDNQKPIAVSGLDRFFELKSLALKKQQEQLEREQRVFRPESLALHEGVTVPEPFQLSEAKDTSKEFRRPPLDEDCTFTPQTNETHNREMIKQIMGVVRVH</sequence>
<evidence type="ECO:0000313" key="2">
    <source>
        <dbReference type="EMBL" id="CAE7226339.1"/>
    </source>
</evidence>
<keyword evidence="1" id="KW-0175">Coiled coil</keyword>
<accession>A0A812KEL1</accession>
<evidence type="ECO:0000313" key="3">
    <source>
        <dbReference type="Proteomes" id="UP000601435"/>
    </source>
</evidence>
<keyword evidence="3" id="KW-1185">Reference proteome</keyword>
<gene>
    <name evidence="2" type="primary">HMG1</name>
    <name evidence="2" type="ORF">SNEC2469_LOCUS3214</name>
</gene>
<dbReference type="PANTHER" id="PTHR37028">
    <property type="entry name" value="UNNAMED PRODUCT-RELATED"/>
    <property type="match status" value="1"/>
</dbReference>
<dbReference type="OrthoDB" id="439158at2759"/>
<dbReference type="PANTHER" id="PTHR37028:SF4">
    <property type="entry name" value="ALMS MOTIF DOMAIN-CONTAINING PROTEIN"/>
    <property type="match status" value="1"/>
</dbReference>
<feature type="coiled-coil region" evidence="1">
    <location>
        <begin position="151"/>
        <end position="179"/>
    </location>
</feature>
<reference evidence="2" key="1">
    <citation type="submission" date="2021-02" db="EMBL/GenBank/DDBJ databases">
        <authorList>
            <person name="Dougan E. K."/>
            <person name="Rhodes N."/>
            <person name="Thang M."/>
            <person name="Chan C."/>
        </authorList>
    </citation>
    <scope>NUCLEOTIDE SEQUENCE</scope>
</reference>